<dbReference type="AlphaFoldDB" id="A0A318UN23"/>
<accession>A0A318UN23</accession>
<name>A0A318UN23_9SPHI</name>
<dbReference type="Pfam" id="PF12732">
    <property type="entry name" value="YtxH"/>
    <property type="match status" value="1"/>
</dbReference>
<dbReference type="EMBL" id="QKLU01000001">
    <property type="protein sequence ID" value="PYF76930.1"/>
    <property type="molecule type" value="Genomic_DNA"/>
</dbReference>
<feature type="transmembrane region" description="Helical" evidence="2">
    <location>
        <begin position="21"/>
        <end position="39"/>
    </location>
</feature>
<evidence type="ECO:0000256" key="1">
    <source>
        <dbReference type="SAM" id="MobiDB-lite"/>
    </source>
</evidence>
<feature type="region of interest" description="Disordered" evidence="1">
    <location>
        <begin position="98"/>
        <end position="123"/>
    </location>
</feature>
<keyword evidence="4" id="KW-1185">Reference proteome</keyword>
<dbReference type="OrthoDB" id="798344at2"/>
<keyword evidence="2" id="KW-0812">Transmembrane</keyword>
<keyword evidence="2" id="KW-1133">Transmembrane helix</keyword>
<dbReference type="Gene3D" id="1.20.120.20">
    <property type="entry name" value="Apolipoprotein"/>
    <property type="match status" value="1"/>
</dbReference>
<protein>
    <submittedName>
        <fullName evidence="3">Gas vesicle protein</fullName>
    </submittedName>
</protein>
<proteinExistence type="predicted"/>
<feature type="compositionally biased region" description="Basic and acidic residues" evidence="1">
    <location>
        <begin position="101"/>
        <end position="113"/>
    </location>
</feature>
<keyword evidence="2" id="KW-0472">Membrane</keyword>
<dbReference type="RefSeq" id="WP_110827022.1">
    <property type="nucleotide sequence ID" value="NZ_QKLU01000001.1"/>
</dbReference>
<evidence type="ECO:0000256" key="2">
    <source>
        <dbReference type="SAM" id="Phobius"/>
    </source>
</evidence>
<dbReference type="PANTHER" id="PTHR35792">
    <property type="entry name" value="GENERAL STRESS PROTEIN"/>
    <property type="match status" value="1"/>
</dbReference>
<evidence type="ECO:0000313" key="3">
    <source>
        <dbReference type="EMBL" id="PYF76930.1"/>
    </source>
</evidence>
<comment type="caution">
    <text evidence="3">The sequence shown here is derived from an EMBL/GenBank/DDBJ whole genome shotgun (WGS) entry which is preliminary data.</text>
</comment>
<evidence type="ECO:0000313" key="4">
    <source>
        <dbReference type="Proteomes" id="UP000248198"/>
    </source>
</evidence>
<organism evidence="3 4">
    <name type="scientific">Pedobacter nutrimenti</name>
    <dbReference type="NCBI Taxonomy" id="1241337"/>
    <lineage>
        <taxon>Bacteria</taxon>
        <taxon>Pseudomonadati</taxon>
        <taxon>Bacteroidota</taxon>
        <taxon>Sphingobacteriia</taxon>
        <taxon>Sphingobacteriales</taxon>
        <taxon>Sphingobacteriaceae</taxon>
        <taxon>Pedobacter</taxon>
    </lineage>
</organism>
<reference evidence="3 4" key="1">
    <citation type="submission" date="2018-06" db="EMBL/GenBank/DDBJ databases">
        <title>Genomic Encyclopedia of Archaeal and Bacterial Type Strains, Phase II (KMG-II): from individual species to whole genera.</title>
        <authorList>
            <person name="Goeker M."/>
        </authorList>
    </citation>
    <scope>NUCLEOTIDE SEQUENCE [LARGE SCALE GENOMIC DNA]</scope>
    <source>
        <strain evidence="3 4">DSM 27372</strain>
    </source>
</reference>
<dbReference type="InterPro" id="IPR024623">
    <property type="entry name" value="YtxH"/>
</dbReference>
<gene>
    <name evidence="3" type="ORF">B0O44_101405</name>
</gene>
<dbReference type="PANTHER" id="PTHR35792:SF2">
    <property type="entry name" value="GENERAL STRESS PROTEIN"/>
    <property type="match status" value="1"/>
</dbReference>
<sequence length="123" mass="13015">MKLKKLLSACSSYKADSTMPVVALLAGLAVGAVVGILFAPQSGENTRGKIADKAGDLAETFKDKVQRVKNKLHAEGNDAAQNTDKILNEVKKKAANKLHKAKEEVKSKIKGAADEANDALQDA</sequence>
<dbReference type="InterPro" id="IPR052928">
    <property type="entry name" value="Desiccation-related_membrane"/>
</dbReference>
<dbReference type="Proteomes" id="UP000248198">
    <property type="component" value="Unassembled WGS sequence"/>
</dbReference>